<dbReference type="InterPro" id="IPR043504">
    <property type="entry name" value="Peptidase_S1_PA_chymotrypsin"/>
</dbReference>
<dbReference type="Pfam" id="PF13180">
    <property type="entry name" value="PDZ_2"/>
    <property type="match status" value="1"/>
</dbReference>
<dbReference type="SUPFAM" id="SSF50156">
    <property type="entry name" value="PDZ domain-like"/>
    <property type="match status" value="1"/>
</dbReference>
<keyword evidence="5" id="KW-1185">Reference proteome</keyword>
<comment type="caution">
    <text evidence="4">The sequence shown here is derived from an EMBL/GenBank/DDBJ whole genome shotgun (WGS) entry which is preliminary data.</text>
</comment>
<dbReference type="PANTHER" id="PTHR22939:SF129">
    <property type="entry name" value="SERINE PROTEASE HTRA2, MITOCHONDRIAL"/>
    <property type="match status" value="1"/>
</dbReference>
<proteinExistence type="inferred from homology"/>
<dbReference type="EMBL" id="BAABIA010000001">
    <property type="protein sequence ID" value="GAA5133859.1"/>
    <property type="molecule type" value="Genomic_DNA"/>
</dbReference>
<dbReference type="PANTHER" id="PTHR22939">
    <property type="entry name" value="SERINE PROTEASE FAMILY S1C HTRA-RELATED"/>
    <property type="match status" value="1"/>
</dbReference>
<evidence type="ECO:0000313" key="4">
    <source>
        <dbReference type="EMBL" id="GAA5133859.1"/>
    </source>
</evidence>
<evidence type="ECO:0000256" key="2">
    <source>
        <dbReference type="SAM" id="MobiDB-lite"/>
    </source>
</evidence>
<dbReference type="RefSeq" id="WP_345734747.1">
    <property type="nucleotide sequence ID" value="NZ_BAABIA010000001.1"/>
</dbReference>
<feature type="region of interest" description="Disordered" evidence="2">
    <location>
        <begin position="337"/>
        <end position="369"/>
    </location>
</feature>
<protein>
    <recommendedName>
        <fullName evidence="3">PDZ domain-containing protein</fullName>
    </recommendedName>
</protein>
<evidence type="ECO:0000313" key="5">
    <source>
        <dbReference type="Proteomes" id="UP001499852"/>
    </source>
</evidence>
<dbReference type="Proteomes" id="UP001499852">
    <property type="component" value="Unassembled WGS sequence"/>
</dbReference>
<feature type="compositionally biased region" description="Low complexity" evidence="2">
    <location>
        <begin position="347"/>
        <end position="369"/>
    </location>
</feature>
<reference evidence="5" key="1">
    <citation type="journal article" date="2019" name="Int. J. Syst. Evol. Microbiol.">
        <title>The Global Catalogue of Microorganisms (GCM) 10K type strain sequencing project: providing services to taxonomists for standard genome sequencing and annotation.</title>
        <authorList>
            <consortium name="The Broad Institute Genomics Platform"/>
            <consortium name="The Broad Institute Genome Sequencing Center for Infectious Disease"/>
            <person name="Wu L."/>
            <person name="Ma J."/>
        </authorList>
    </citation>
    <scope>NUCLEOTIDE SEQUENCE [LARGE SCALE GENOMIC DNA]</scope>
    <source>
        <strain evidence="5">JCM 18053</strain>
    </source>
</reference>
<name>A0ABP9NYH3_9BACT</name>
<dbReference type="Gene3D" id="2.30.42.10">
    <property type="match status" value="1"/>
</dbReference>
<evidence type="ECO:0000259" key="3">
    <source>
        <dbReference type="PROSITE" id="PS50106"/>
    </source>
</evidence>
<dbReference type="Gene3D" id="2.40.10.10">
    <property type="entry name" value="Trypsin-like serine proteases"/>
    <property type="match status" value="1"/>
</dbReference>
<evidence type="ECO:0000256" key="1">
    <source>
        <dbReference type="ARBA" id="ARBA00010541"/>
    </source>
</evidence>
<dbReference type="SUPFAM" id="SSF50494">
    <property type="entry name" value="Trypsin-like serine proteases"/>
    <property type="match status" value="1"/>
</dbReference>
<feature type="domain" description="PDZ" evidence="3">
    <location>
        <begin position="156"/>
        <end position="242"/>
    </location>
</feature>
<accession>A0ABP9NYH3</accession>
<dbReference type="PROSITE" id="PS50106">
    <property type="entry name" value="PDZ"/>
    <property type="match status" value="1"/>
</dbReference>
<comment type="similarity">
    <text evidence="1">Belongs to the peptidase S1C family.</text>
</comment>
<dbReference type="InterPro" id="IPR036034">
    <property type="entry name" value="PDZ_sf"/>
</dbReference>
<dbReference type="InterPro" id="IPR001478">
    <property type="entry name" value="PDZ"/>
</dbReference>
<sequence>MITPLPSPKVLILLLTTVSQLALGELRAPLKPEEMTNGNQTLAPLAALQAQVARNTALLMNAKNKAVATLTWVGKEGYFITKASEVPRLEECTVKWGTAPKAQVREIRRDTRHDIVLGQAIHLPEVPAVSFISSKNLSFGQWIVSPAAGKVLKIGVISAKRREIKGFGAAMGIRMDDKPSSASGVRIIGVAEDSPAAAAGLIAGDLMMELAGEKIRDFRRVNELIFKRQPGEEIEIKYQRNDKLGSLKVRLASRTKVLSNWDGEDFANGGISIRTDNFAEVLQHDLPLNPLDMGGPVLDLKGRAVGINIARVDRITTFALPGELFWPMIQQWIEADRHPPKAQPASVATQKTATATPPTPAAAAKPAVP</sequence>
<gene>
    <name evidence="4" type="ORF">GCM10023213_04480</name>
</gene>
<dbReference type="SMART" id="SM00228">
    <property type="entry name" value="PDZ"/>
    <property type="match status" value="1"/>
</dbReference>
<organism evidence="4 5">
    <name type="scientific">Prosthecobacter algae</name>
    <dbReference type="NCBI Taxonomy" id="1144682"/>
    <lineage>
        <taxon>Bacteria</taxon>
        <taxon>Pseudomonadati</taxon>
        <taxon>Verrucomicrobiota</taxon>
        <taxon>Verrucomicrobiia</taxon>
        <taxon>Verrucomicrobiales</taxon>
        <taxon>Verrucomicrobiaceae</taxon>
        <taxon>Prosthecobacter</taxon>
    </lineage>
</organism>
<dbReference type="InterPro" id="IPR009003">
    <property type="entry name" value="Peptidase_S1_PA"/>
</dbReference>